<dbReference type="PANTHER" id="PTHR43384">
    <property type="entry name" value="SEPTUM SITE-DETERMINING PROTEIN MIND HOMOLOG, CHLOROPLASTIC-RELATED"/>
    <property type="match status" value="1"/>
</dbReference>
<feature type="region of interest" description="Disordered" evidence="1">
    <location>
        <begin position="102"/>
        <end position="124"/>
    </location>
</feature>
<feature type="region of interest" description="Disordered" evidence="1">
    <location>
        <begin position="364"/>
        <end position="416"/>
    </location>
</feature>
<evidence type="ECO:0000256" key="1">
    <source>
        <dbReference type="SAM" id="MobiDB-lite"/>
    </source>
</evidence>
<dbReference type="SUPFAM" id="SSF56112">
    <property type="entry name" value="Protein kinase-like (PK-like)"/>
    <property type="match status" value="1"/>
</dbReference>
<proteinExistence type="predicted"/>
<gene>
    <name evidence="2" type="ORF">SANT12839_071970</name>
</gene>
<dbReference type="InterPro" id="IPR011009">
    <property type="entry name" value="Kinase-like_dom_sf"/>
</dbReference>
<evidence type="ECO:0000313" key="3">
    <source>
        <dbReference type="Proteomes" id="UP000299290"/>
    </source>
</evidence>
<evidence type="ECO:0000313" key="2">
    <source>
        <dbReference type="EMBL" id="GDY46315.1"/>
    </source>
</evidence>
<dbReference type="Proteomes" id="UP000299290">
    <property type="component" value="Unassembled WGS sequence"/>
</dbReference>
<name>A0A4D4KBE5_9ACTN</name>
<accession>A0A4D4KBE5</accession>
<dbReference type="GO" id="GO:0016887">
    <property type="term" value="F:ATP hydrolysis activity"/>
    <property type="evidence" value="ECO:0007669"/>
    <property type="project" value="TreeGrafter"/>
</dbReference>
<sequence>MSLGGGAPTRRPAPGLYFMPRWSSAGWEPLRTLVMSCRERPHGHTAHEVWEFLMHFRPEAGTPEPRARRPRTERPIVCAQCGSPLAPHDRFCDTCGSDILTTPPSSAPPDSARASRPEPESGLPSINAYRAYRRLGGSQGYGVYLARRPGASNDVVIRVAPGGTAQGIGRRLRAEADALRRMAGHYAPRLFVDASSLNPPGLVVECVRLPDGSPAPPLSSLMGRRPDGSPRLDAERAATIGLRIAEAVNMCSLKGVVPGPLTADTVLVTDSTVKLIGWTEASVGDRLPGAPTAADSVYALGQILRDLSDAQPTGELIRTMDLWRNPELLSTISACLDDRPGRRPSAGRVADVFVQCLTTTPTFGHETPYELESTDAQLPTGAQPPDDPAPETPVPGPQVPLPAQPEDPPARAARPSRLTTILRNAGFGRSARRQRKREVILRDLAVCHRIAVISHPIGVGRTATTLALGAIFASEREEHVLAVDAIPGGRGLTRRVRHETRATIRDLAHSDPLSDDHASLEQFTTQKPSGLEILAGDYDQRSLGTPRVPVTNEEYRRVIGVLSRHYSIILADSDAGASRTGMRGVLDLADQLIIVTTPSAELTNSAHTILDRLAEDGHADLARNAITVISTSHETSQPDPREDPVTEFRARCRDVVVVPYDDHVAAGREIDLEQLAPRTFDAYLDLAALVAEGFPGAGT</sequence>
<dbReference type="EMBL" id="BJHV01000001">
    <property type="protein sequence ID" value="GDY46315.1"/>
    <property type="molecule type" value="Genomic_DNA"/>
</dbReference>
<dbReference type="Gene3D" id="3.40.50.300">
    <property type="entry name" value="P-loop containing nucleotide triphosphate hydrolases"/>
    <property type="match status" value="1"/>
</dbReference>
<comment type="caution">
    <text evidence="2">The sequence shown here is derived from an EMBL/GenBank/DDBJ whole genome shotgun (WGS) entry which is preliminary data.</text>
</comment>
<protein>
    <submittedName>
        <fullName evidence="2">Uncharacterized protein</fullName>
    </submittedName>
</protein>
<dbReference type="GO" id="GO:0005524">
    <property type="term" value="F:ATP binding"/>
    <property type="evidence" value="ECO:0007669"/>
    <property type="project" value="TreeGrafter"/>
</dbReference>
<organism evidence="2 3">
    <name type="scientific">Streptomyces antimycoticus</name>
    <dbReference type="NCBI Taxonomy" id="68175"/>
    <lineage>
        <taxon>Bacteria</taxon>
        <taxon>Bacillati</taxon>
        <taxon>Actinomycetota</taxon>
        <taxon>Actinomycetes</taxon>
        <taxon>Kitasatosporales</taxon>
        <taxon>Streptomycetaceae</taxon>
        <taxon>Streptomyces</taxon>
        <taxon>Streptomyces violaceusniger group</taxon>
    </lineage>
</organism>
<dbReference type="GO" id="GO:0009898">
    <property type="term" value="C:cytoplasmic side of plasma membrane"/>
    <property type="evidence" value="ECO:0007669"/>
    <property type="project" value="TreeGrafter"/>
</dbReference>
<dbReference type="PANTHER" id="PTHR43384:SF14">
    <property type="entry name" value="ESX-1 SECRETION-ASSOCIATED PROTEIN ESPI"/>
    <property type="match status" value="1"/>
</dbReference>
<dbReference type="InterPro" id="IPR050625">
    <property type="entry name" value="ParA/MinD_ATPase"/>
</dbReference>
<dbReference type="GO" id="GO:0051782">
    <property type="term" value="P:negative regulation of cell division"/>
    <property type="evidence" value="ECO:0007669"/>
    <property type="project" value="TreeGrafter"/>
</dbReference>
<dbReference type="GO" id="GO:0005829">
    <property type="term" value="C:cytosol"/>
    <property type="evidence" value="ECO:0007669"/>
    <property type="project" value="TreeGrafter"/>
</dbReference>
<feature type="compositionally biased region" description="Pro residues" evidence="1">
    <location>
        <begin position="385"/>
        <end position="407"/>
    </location>
</feature>
<dbReference type="InterPro" id="IPR027417">
    <property type="entry name" value="P-loop_NTPase"/>
</dbReference>
<dbReference type="SUPFAM" id="SSF52540">
    <property type="entry name" value="P-loop containing nucleoside triphosphate hydrolases"/>
    <property type="match status" value="1"/>
</dbReference>
<dbReference type="AlphaFoldDB" id="A0A4D4KBE5"/>
<keyword evidence="3" id="KW-1185">Reference proteome</keyword>
<reference evidence="2 3" key="1">
    <citation type="journal article" date="2020" name="Int. J. Syst. Evol. Microbiol.">
        <title>Reclassification of Streptomyces castelarensis and Streptomyces sporoclivatus as later heterotypic synonyms of Streptomyces antimycoticus.</title>
        <authorList>
            <person name="Komaki H."/>
            <person name="Tamura T."/>
        </authorList>
    </citation>
    <scope>NUCLEOTIDE SEQUENCE [LARGE SCALE GENOMIC DNA]</scope>
    <source>
        <strain evidence="2 3">NBRC 12839</strain>
    </source>
</reference>